<feature type="region of interest" description="Disordered" evidence="6">
    <location>
        <begin position="65"/>
        <end position="87"/>
    </location>
</feature>
<dbReference type="Proteomes" id="UP000789759">
    <property type="component" value="Unassembled WGS sequence"/>
</dbReference>
<dbReference type="GO" id="GO:0008270">
    <property type="term" value="F:zinc ion binding"/>
    <property type="evidence" value="ECO:0007669"/>
    <property type="project" value="InterPro"/>
</dbReference>
<keyword evidence="9" id="KW-1185">Reference proteome</keyword>
<accession>A0A9N9EWZ7</accession>
<sequence>MSNEKQNKNHEKHEKKQKRGNENKRKNILNACNGCRIKKIRCSGGARCDCCTRNNLVCFYPTPKKRGPKHRQENTPHNGINHVPNNNPINLLSERVSNVEDMLSKVSGESIDDKEASMASFDKLLQSVTAFVNEPPTLFSPDVLSSATNIPPLYQRNNMNLDSHSNFSFGEQPYMLHDTLPTFIENNMLIPETYYPLTTEEHIFTGAPSSDEYPI</sequence>
<evidence type="ECO:0000256" key="3">
    <source>
        <dbReference type="ARBA" id="ARBA00023015"/>
    </source>
</evidence>
<keyword evidence="5" id="KW-0539">Nucleus</keyword>
<dbReference type="PROSITE" id="PS00463">
    <property type="entry name" value="ZN2_CY6_FUNGAL_1"/>
    <property type="match status" value="1"/>
</dbReference>
<feature type="compositionally biased region" description="Polar residues" evidence="6">
    <location>
        <begin position="75"/>
        <end position="87"/>
    </location>
</feature>
<dbReference type="SMART" id="SM00066">
    <property type="entry name" value="GAL4"/>
    <property type="match status" value="1"/>
</dbReference>
<feature type="domain" description="Zn(2)-C6 fungal-type" evidence="7">
    <location>
        <begin position="31"/>
        <end position="60"/>
    </location>
</feature>
<dbReference type="CDD" id="cd00067">
    <property type="entry name" value="GAL4"/>
    <property type="match status" value="1"/>
</dbReference>
<keyword evidence="4" id="KW-0804">Transcription</keyword>
<gene>
    <name evidence="8" type="ORF">CPELLU_LOCUS11463</name>
</gene>
<dbReference type="AlphaFoldDB" id="A0A9N9EWZ7"/>
<keyword evidence="3" id="KW-0805">Transcription regulation</keyword>
<feature type="region of interest" description="Disordered" evidence="6">
    <location>
        <begin position="1"/>
        <end position="23"/>
    </location>
</feature>
<evidence type="ECO:0000313" key="9">
    <source>
        <dbReference type="Proteomes" id="UP000789759"/>
    </source>
</evidence>
<reference evidence="8" key="1">
    <citation type="submission" date="2021-06" db="EMBL/GenBank/DDBJ databases">
        <authorList>
            <person name="Kallberg Y."/>
            <person name="Tangrot J."/>
            <person name="Rosling A."/>
        </authorList>
    </citation>
    <scope>NUCLEOTIDE SEQUENCE</scope>
    <source>
        <strain evidence="8">FL966</strain>
    </source>
</reference>
<dbReference type="GO" id="GO:0000981">
    <property type="term" value="F:DNA-binding transcription factor activity, RNA polymerase II-specific"/>
    <property type="evidence" value="ECO:0007669"/>
    <property type="project" value="InterPro"/>
</dbReference>
<dbReference type="OrthoDB" id="39175at2759"/>
<dbReference type="GO" id="GO:0005634">
    <property type="term" value="C:nucleus"/>
    <property type="evidence" value="ECO:0007669"/>
    <property type="project" value="UniProtKB-SubCell"/>
</dbReference>
<name>A0A9N9EWZ7_9GLOM</name>
<evidence type="ECO:0000256" key="4">
    <source>
        <dbReference type="ARBA" id="ARBA00023163"/>
    </source>
</evidence>
<dbReference type="InterPro" id="IPR050815">
    <property type="entry name" value="TF_fung"/>
</dbReference>
<dbReference type="SUPFAM" id="SSF57701">
    <property type="entry name" value="Zn2/Cys6 DNA-binding domain"/>
    <property type="match status" value="1"/>
</dbReference>
<dbReference type="InterPro" id="IPR036864">
    <property type="entry name" value="Zn2-C6_fun-type_DNA-bd_sf"/>
</dbReference>
<dbReference type="PROSITE" id="PS50048">
    <property type="entry name" value="ZN2_CY6_FUNGAL_2"/>
    <property type="match status" value="1"/>
</dbReference>
<keyword evidence="2" id="KW-0479">Metal-binding</keyword>
<dbReference type="EMBL" id="CAJVQA010010178">
    <property type="protein sequence ID" value="CAG8694056.1"/>
    <property type="molecule type" value="Genomic_DNA"/>
</dbReference>
<comment type="subcellular location">
    <subcellularLocation>
        <location evidence="1">Nucleus</location>
    </subcellularLocation>
</comment>
<dbReference type="Gene3D" id="4.10.240.10">
    <property type="entry name" value="Zn(2)-C6 fungal-type DNA-binding domain"/>
    <property type="match status" value="1"/>
</dbReference>
<comment type="caution">
    <text evidence="8">The sequence shown here is derived from an EMBL/GenBank/DDBJ whole genome shotgun (WGS) entry which is preliminary data.</text>
</comment>
<organism evidence="8 9">
    <name type="scientific">Cetraspora pellucida</name>
    <dbReference type="NCBI Taxonomy" id="1433469"/>
    <lineage>
        <taxon>Eukaryota</taxon>
        <taxon>Fungi</taxon>
        <taxon>Fungi incertae sedis</taxon>
        <taxon>Mucoromycota</taxon>
        <taxon>Glomeromycotina</taxon>
        <taxon>Glomeromycetes</taxon>
        <taxon>Diversisporales</taxon>
        <taxon>Gigasporaceae</taxon>
        <taxon>Cetraspora</taxon>
    </lineage>
</organism>
<evidence type="ECO:0000256" key="1">
    <source>
        <dbReference type="ARBA" id="ARBA00004123"/>
    </source>
</evidence>
<evidence type="ECO:0000313" key="8">
    <source>
        <dbReference type="EMBL" id="CAG8694056.1"/>
    </source>
</evidence>
<evidence type="ECO:0000256" key="2">
    <source>
        <dbReference type="ARBA" id="ARBA00022723"/>
    </source>
</evidence>
<protein>
    <submittedName>
        <fullName evidence="8">21797_t:CDS:1</fullName>
    </submittedName>
</protein>
<dbReference type="InterPro" id="IPR001138">
    <property type="entry name" value="Zn2Cys6_DnaBD"/>
</dbReference>
<evidence type="ECO:0000256" key="6">
    <source>
        <dbReference type="SAM" id="MobiDB-lite"/>
    </source>
</evidence>
<dbReference type="PANTHER" id="PTHR47338">
    <property type="entry name" value="ZN(II)2CYS6 TRANSCRIPTION FACTOR (EUROFUNG)-RELATED"/>
    <property type="match status" value="1"/>
</dbReference>
<proteinExistence type="predicted"/>
<evidence type="ECO:0000256" key="5">
    <source>
        <dbReference type="ARBA" id="ARBA00023242"/>
    </source>
</evidence>
<dbReference type="PANTHER" id="PTHR47338:SF5">
    <property type="entry name" value="ZN(II)2CYS6 TRANSCRIPTION FACTOR (EUROFUNG)"/>
    <property type="match status" value="1"/>
</dbReference>
<dbReference type="Pfam" id="PF00172">
    <property type="entry name" value="Zn_clus"/>
    <property type="match status" value="1"/>
</dbReference>
<evidence type="ECO:0000259" key="7">
    <source>
        <dbReference type="PROSITE" id="PS50048"/>
    </source>
</evidence>